<organism evidence="12 13">
    <name type="scientific">Dioscorea zingiberensis</name>
    <dbReference type="NCBI Taxonomy" id="325984"/>
    <lineage>
        <taxon>Eukaryota</taxon>
        <taxon>Viridiplantae</taxon>
        <taxon>Streptophyta</taxon>
        <taxon>Embryophyta</taxon>
        <taxon>Tracheophyta</taxon>
        <taxon>Spermatophyta</taxon>
        <taxon>Magnoliopsida</taxon>
        <taxon>Liliopsida</taxon>
        <taxon>Dioscoreales</taxon>
        <taxon>Dioscoreaceae</taxon>
        <taxon>Dioscorea</taxon>
    </lineage>
</organism>
<dbReference type="Pfam" id="PF00067">
    <property type="entry name" value="p450"/>
    <property type="match status" value="1"/>
</dbReference>
<dbReference type="EMBL" id="JAGGNH010000007">
    <property type="protein sequence ID" value="KAJ0967572.1"/>
    <property type="molecule type" value="Genomic_DNA"/>
</dbReference>
<reference evidence="12" key="1">
    <citation type="submission" date="2021-03" db="EMBL/GenBank/DDBJ databases">
        <authorList>
            <person name="Li Z."/>
            <person name="Yang C."/>
        </authorList>
    </citation>
    <scope>NUCLEOTIDE SEQUENCE</scope>
    <source>
        <strain evidence="12">Dzin_1.0</strain>
        <tissue evidence="12">Leaf</tissue>
    </source>
</reference>
<dbReference type="SUPFAM" id="SSF48264">
    <property type="entry name" value="Cytochrome P450"/>
    <property type="match status" value="1"/>
</dbReference>
<keyword evidence="4 10" id="KW-0349">Heme</keyword>
<evidence type="ECO:0000256" key="10">
    <source>
        <dbReference type="PIRSR" id="PIRSR602401-1"/>
    </source>
</evidence>
<evidence type="ECO:0000256" key="5">
    <source>
        <dbReference type="ARBA" id="ARBA00022723"/>
    </source>
</evidence>
<name>A0A9D5C7W9_9LILI</name>
<evidence type="ECO:0000256" key="4">
    <source>
        <dbReference type="ARBA" id="ARBA00022617"/>
    </source>
</evidence>
<evidence type="ECO:0000256" key="2">
    <source>
        <dbReference type="ARBA" id="ARBA00004370"/>
    </source>
</evidence>
<gene>
    <name evidence="12" type="ORF">J5N97_024489</name>
</gene>
<dbReference type="PRINTS" id="PR00385">
    <property type="entry name" value="P450"/>
</dbReference>
<evidence type="ECO:0000256" key="3">
    <source>
        <dbReference type="ARBA" id="ARBA00010617"/>
    </source>
</evidence>
<evidence type="ECO:0000256" key="6">
    <source>
        <dbReference type="ARBA" id="ARBA00023002"/>
    </source>
</evidence>
<dbReference type="PRINTS" id="PR00463">
    <property type="entry name" value="EP450I"/>
</dbReference>
<dbReference type="GO" id="GO:0016705">
    <property type="term" value="F:oxidoreductase activity, acting on paired donors, with incorporation or reduction of molecular oxygen"/>
    <property type="evidence" value="ECO:0007669"/>
    <property type="project" value="InterPro"/>
</dbReference>
<evidence type="ECO:0000256" key="8">
    <source>
        <dbReference type="ARBA" id="ARBA00023033"/>
    </source>
</evidence>
<comment type="similarity">
    <text evidence="3 11">Belongs to the cytochrome P450 family.</text>
</comment>
<dbReference type="GO" id="GO:0005506">
    <property type="term" value="F:iron ion binding"/>
    <property type="evidence" value="ECO:0007669"/>
    <property type="project" value="InterPro"/>
</dbReference>
<dbReference type="OrthoDB" id="2789670at2759"/>
<evidence type="ECO:0000256" key="11">
    <source>
        <dbReference type="RuleBase" id="RU000461"/>
    </source>
</evidence>
<protein>
    <recommendedName>
        <fullName evidence="14">Cytochrome P450</fullName>
    </recommendedName>
</protein>
<dbReference type="Gene3D" id="1.10.630.10">
    <property type="entry name" value="Cytochrome P450"/>
    <property type="match status" value="1"/>
</dbReference>
<dbReference type="InterPro" id="IPR001128">
    <property type="entry name" value="Cyt_P450"/>
</dbReference>
<dbReference type="PANTHER" id="PTHR47943:SF2">
    <property type="entry name" value="CYTOCHROME P450"/>
    <property type="match status" value="1"/>
</dbReference>
<keyword evidence="8 11" id="KW-0503">Monooxygenase</keyword>
<dbReference type="InterPro" id="IPR017972">
    <property type="entry name" value="Cyt_P450_CS"/>
</dbReference>
<evidence type="ECO:0000256" key="1">
    <source>
        <dbReference type="ARBA" id="ARBA00001971"/>
    </source>
</evidence>
<keyword evidence="7 10" id="KW-0408">Iron</keyword>
<accession>A0A9D5C7W9</accession>
<dbReference type="InterPro" id="IPR036396">
    <property type="entry name" value="Cyt_P450_sf"/>
</dbReference>
<dbReference type="Proteomes" id="UP001085076">
    <property type="component" value="Miscellaneous, Linkage group lg07"/>
</dbReference>
<dbReference type="AlphaFoldDB" id="A0A9D5C7W9"/>
<dbReference type="GO" id="GO:0020037">
    <property type="term" value="F:heme binding"/>
    <property type="evidence" value="ECO:0007669"/>
    <property type="project" value="InterPro"/>
</dbReference>
<evidence type="ECO:0008006" key="14">
    <source>
        <dbReference type="Google" id="ProtNLM"/>
    </source>
</evidence>
<dbReference type="PANTHER" id="PTHR47943">
    <property type="entry name" value="CYTOCHROME P450 93A3-LIKE"/>
    <property type="match status" value="1"/>
</dbReference>
<keyword evidence="9" id="KW-0472">Membrane</keyword>
<keyword evidence="13" id="KW-1185">Reference proteome</keyword>
<keyword evidence="6 11" id="KW-0560">Oxidoreductase</keyword>
<evidence type="ECO:0000256" key="9">
    <source>
        <dbReference type="ARBA" id="ARBA00023136"/>
    </source>
</evidence>
<sequence length="481" mass="53774">MNGTLRLPPGPRGLPIIGSLHLIGSLPNRGLHRLSKTYGPVMYLKLGLVPTVIISSPEMAELVLKTHDRCFSNRQPSEFGLLYGSKGFAFIDYGPYWRGARKLAVSQVLSSGKVMSFASIMEEEVHLFMENLKEFTIDGAPLVSIKKKVASMLGDVMCRVVLGRKCMEARINGDSSFGELCREITGLLGHFNVNDFMPFLQWLDVHGVRRRGKVVLELVRGFLEKIIDEHVVDDDQGSESSGKDFVDFLLSVMDDKEGEWTTSGFDFDLSHIMSILMDTIVGATDTLPCGLEWAFTEIVRNPAVMAKLKEELVRVIGDERRVIKLTDLPELKYLAMVVKESMRLHPVGPLLAHRSTEECAIGGGLYIPKDCNVLVNVWAIVRDSQVWENAEEFMPERFENSEMDVRGSDFRVLPFGSGRRACPGMNFSLTMIPLVLANLLHSFDWELPEGVSPSMLDMQEKYDGLAITKVHPLVLKPVLKT</sequence>
<evidence type="ECO:0000256" key="7">
    <source>
        <dbReference type="ARBA" id="ARBA00023004"/>
    </source>
</evidence>
<proteinExistence type="inferred from homology"/>
<comment type="caution">
    <text evidence="12">The sequence shown here is derived from an EMBL/GenBank/DDBJ whole genome shotgun (WGS) entry which is preliminary data.</text>
</comment>
<feature type="binding site" description="axial binding residue" evidence="10">
    <location>
        <position position="422"/>
    </location>
    <ligand>
        <name>heme</name>
        <dbReference type="ChEBI" id="CHEBI:30413"/>
    </ligand>
    <ligandPart>
        <name>Fe</name>
        <dbReference type="ChEBI" id="CHEBI:18248"/>
    </ligandPart>
</feature>
<keyword evidence="5 10" id="KW-0479">Metal-binding</keyword>
<evidence type="ECO:0000313" key="12">
    <source>
        <dbReference type="EMBL" id="KAJ0967572.1"/>
    </source>
</evidence>
<dbReference type="InterPro" id="IPR002401">
    <property type="entry name" value="Cyt_P450_E_grp-I"/>
</dbReference>
<dbReference type="PROSITE" id="PS00086">
    <property type="entry name" value="CYTOCHROME_P450"/>
    <property type="match status" value="1"/>
</dbReference>
<comment type="subcellular location">
    <subcellularLocation>
        <location evidence="2">Membrane</location>
    </subcellularLocation>
</comment>
<reference evidence="12" key="2">
    <citation type="journal article" date="2022" name="Hortic Res">
        <title>The genome of Dioscorea zingiberensis sheds light on the biosynthesis, origin and evolution of the medicinally important diosgenin saponins.</title>
        <authorList>
            <person name="Li Y."/>
            <person name="Tan C."/>
            <person name="Li Z."/>
            <person name="Guo J."/>
            <person name="Li S."/>
            <person name="Chen X."/>
            <person name="Wang C."/>
            <person name="Dai X."/>
            <person name="Yang H."/>
            <person name="Song W."/>
            <person name="Hou L."/>
            <person name="Xu J."/>
            <person name="Tong Z."/>
            <person name="Xu A."/>
            <person name="Yuan X."/>
            <person name="Wang W."/>
            <person name="Yang Q."/>
            <person name="Chen L."/>
            <person name="Sun Z."/>
            <person name="Wang K."/>
            <person name="Pan B."/>
            <person name="Chen J."/>
            <person name="Bao Y."/>
            <person name="Liu F."/>
            <person name="Qi X."/>
            <person name="Gang D.R."/>
            <person name="Wen J."/>
            <person name="Li J."/>
        </authorList>
    </citation>
    <scope>NUCLEOTIDE SEQUENCE</scope>
    <source>
        <strain evidence="12">Dzin_1.0</strain>
    </source>
</reference>
<comment type="cofactor">
    <cofactor evidence="1 10">
        <name>heme</name>
        <dbReference type="ChEBI" id="CHEBI:30413"/>
    </cofactor>
</comment>
<dbReference type="GO" id="GO:0004497">
    <property type="term" value="F:monooxygenase activity"/>
    <property type="evidence" value="ECO:0007669"/>
    <property type="project" value="UniProtKB-KW"/>
</dbReference>
<evidence type="ECO:0000313" key="13">
    <source>
        <dbReference type="Proteomes" id="UP001085076"/>
    </source>
</evidence>
<dbReference type="FunFam" id="1.10.630.10:FF:000126">
    <property type="entry name" value="Predicted protein"/>
    <property type="match status" value="1"/>
</dbReference>
<dbReference type="GO" id="GO:0016020">
    <property type="term" value="C:membrane"/>
    <property type="evidence" value="ECO:0007669"/>
    <property type="project" value="UniProtKB-SubCell"/>
</dbReference>